<dbReference type="PANTHER" id="PTHR11266:SF80">
    <property type="entry name" value="PEROXISOMAL MEMBRANE PROTEIN 2"/>
    <property type="match status" value="1"/>
</dbReference>
<keyword evidence="3 6" id="KW-0812">Transmembrane</keyword>
<keyword evidence="5 6" id="KW-0472">Membrane</keyword>
<dbReference type="Proteomes" id="UP000315783">
    <property type="component" value="Unassembled WGS sequence"/>
</dbReference>
<sequence>MPSPIVAATIQSAALGVLSSILAQCITAYRQKDPLSIDWIPVLQYLLFIIVSTPPNFLWQELIEASFPSHPEPAARSKQTGDKAPPAPLSTRNTAIKFLLDQTVGAAVNTLLFSTFTRSLRMASGHAPRVTNVSKAVSYWVSPDAVDFSRVDFDAVWAEAKEEFWPLILAGYKLWPVISLVNFTLVKSVQGRNLLGALAGVIWGVYICLFAAH</sequence>
<dbReference type="GO" id="GO:0005778">
    <property type="term" value="C:peroxisomal membrane"/>
    <property type="evidence" value="ECO:0007669"/>
    <property type="project" value="TreeGrafter"/>
</dbReference>
<evidence type="ECO:0000313" key="7">
    <source>
        <dbReference type="EMBL" id="TQV93404.1"/>
    </source>
</evidence>
<gene>
    <name evidence="7" type="ORF">IF1G_07982</name>
</gene>
<evidence type="ECO:0000256" key="1">
    <source>
        <dbReference type="ARBA" id="ARBA00004141"/>
    </source>
</evidence>
<accession>A0A545VU85</accession>
<keyword evidence="4 6" id="KW-1133">Transmembrane helix</keyword>
<protein>
    <submittedName>
        <fullName evidence="7">Integral membrane protein, Mpv17/PMP22 family</fullName>
    </submittedName>
</protein>
<dbReference type="OrthoDB" id="10267969at2759"/>
<evidence type="ECO:0000256" key="2">
    <source>
        <dbReference type="ARBA" id="ARBA00006824"/>
    </source>
</evidence>
<name>A0A545VU85_9HYPO</name>
<comment type="similarity">
    <text evidence="2 6">Belongs to the peroxisomal membrane protein PXMP2/4 family.</text>
</comment>
<feature type="transmembrane region" description="Helical" evidence="6">
    <location>
        <begin position="39"/>
        <end position="59"/>
    </location>
</feature>
<dbReference type="AlphaFoldDB" id="A0A545VU85"/>
<keyword evidence="8" id="KW-1185">Reference proteome</keyword>
<evidence type="ECO:0000313" key="8">
    <source>
        <dbReference type="Proteomes" id="UP000315783"/>
    </source>
</evidence>
<feature type="transmembrane region" description="Helical" evidence="6">
    <location>
        <begin position="194"/>
        <end position="212"/>
    </location>
</feature>
<organism evidence="7 8">
    <name type="scientific">Cordyceps javanica</name>
    <dbReference type="NCBI Taxonomy" id="43265"/>
    <lineage>
        <taxon>Eukaryota</taxon>
        <taxon>Fungi</taxon>
        <taxon>Dikarya</taxon>
        <taxon>Ascomycota</taxon>
        <taxon>Pezizomycotina</taxon>
        <taxon>Sordariomycetes</taxon>
        <taxon>Hypocreomycetidae</taxon>
        <taxon>Hypocreales</taxon>
        <taxon>Cordycipitaceae</taxon>
        <taxon>Cordyceps</taxon>
    </lineage>
</organism>
<reference evidence="7 8" key="1">
    <citation type="journal article" date="2019" name="Appl. Microbiol. Biotechnol.">
        <title>Genome sequence of Isaria javanica and comparative genome analysis insights into family S53 peptidase evolution in fungal entomopathogens.</title>
        <authorList>
            <person name="Lin R."/>
            <person name="Zhang X."/>
            <person name="Xin B."/>
            <person name="Zou M."/>
            <person name="Gao Y."/>
            <person name="Qin F."/>
            <person name="Hu Q."/>
            <person name="Xie B."/>
            <person name="Cheng X."/>
        </authorList>
    </citation>
    <scope>NUCLEOTIDE SEQUENCE [LARGE SCALE GENOMIC DNA]</scope>
    <source>
        <strain evidence="7 8">IJ1G</strain>
    </source>
</reference>
<comment type="subcellular location">
    <subcellularLocation>
        <location evidence="1">Membrane</location>
        <topology evidence="1">Multi-pass membrane protein</topology>
    </subcellularLocation>
</comment>
<dbReference type="STRING" id="43265.A0A545VU85"/>
<dbReference type="Pfam" id="PF04117">
    <property type="entry name" value="Mpv17_PMP22"/>
    <property type="match status" value="1"/>
</dbReference>
<dbReference type="EMBL" id="SPUK01000012">
    <property type="protein sequence ID" value="TQV93404.1"/>
    <property type="molecule type" value="Genomic_DNA"/>
</dbReference>
<evidence type="ECO:0000256" key="5">
    <source>
        <dbReference type="ARBA" id="ARBA00023136"/>
    </source>
</evidence>
<evidence type="ECO:0000256" key="6">
    <source>
        <dbReference type="RuleBase" id="RU363053"/>
    </source>
</evidence>
<proteinExistence type="inferred from homology"/>
<dbReference type="InterPro" id="IPR007248">
    <property type="entry name" value="Mpv17_PMP22"/>
</dbReference>
<comment type="caution">
    <text evidence="7">The sequence shown here is derived from an EMBL/GenBank/DDBJ whole genome shotgun (WGS) entry which is preliminary data.</text>
</comment>
<evidence type="ECO:0000256" key="4">
    <source>
        <dbReference type="ARBA" id="ARBA00022989"/>
    </source>
</evidence>
<evidence type="ECO:0000256" key="3">
    <source>
        <dbReference type="ARBA" id="ARBA00022692"/>
    </source>
</evidence>
<dbReference type="PANTHER" id="PTHR11266">
    <property type="entry name" value="PEROXISOMAL MEMBRANE PROTEIN 2, PXMP2 MPV17"/>
    <property type="match status" value="1"/>
</dbReference>